<gene>
    <name evidence="1" type="ORF">NTG6680_1998</name>
</gene>
<dbReference type="Proteomes" id="UP000839052">
    <property type="component" value="Chromosome"/>
</dbReference>
<proteinExistence type="predicted"/>
<dbReference type="RefSeq" id="WP_239797061.1">
    <property type="nucleotide sequence ID" value="NZ_OU912926.1"/>
</dbReference>
<name>A0ABM8Z071_9PROT</name>
<organism evidence="1 2">
    <name type="scientific">Candidatus Nitrotoga arctica</name>
    <dbReference type="NCBI Taxonomy" id="453162"/>
    <lineage>
        <taxon>Bacteria</taxon>
        <taxon>Pseudomonadati</taxon>
        <taxon>Pseudomonadota</taxon>
        <taxon>Betaproteobacteria</taxon>
        <taxon>Nitrosomonadales</taxon>
        <taxon>Gallionellaceae</taxon>
        <taxon>Candidatus Nitrotoga</taxon>
    </lineage>
</organism>
<evidence type="ECO:0000313" key="1">
    <source>
        <dbReference type="EMBL" id="CAG9933247.1"/>
    </source>
</evidence>
<accession>A0ABM8Z071</accession>
<protein>
    <submittedName>
        <fullName evidence="1">Uncharacterized protein</fullName>
    </submittedName>
</protein>
<keyword evidence="2" id="KW-1185">Reference proteome</keyword>
<dbReference type="EMBL" id="OU912926">
    <property type="protein sequence ID" value="CAG9933247.1"/>
    <property type="molecule type" value="Genomic_DNA"/>
</dbReference>
<evidence type="ECO:0000313" key="2">
    <source>
        <dbReference type="Proteomes" id="UP000839052"/>
    </source>
</evidence>
<sequence length="62" mass="7063">MLLTGLLLITFTRVCFKDDRSEARAQSHYIVLRLFDEAAVRMDAQAKILVAPARSQPYLIPE</sequence>
<reference evidence="1 2" key="1">
    <citation type="submission" date="2021-10" db="EMBL/GenBank/DDBJ databases">
        <authorList>
            <person name="Koch H."/>
        </authorList>
    </citation>
    <scope>NUCLEOTIDE SEQUENCE [LARGE SCALE GENOMIC DNA]</scope>
    <source>
        <strain evidence="1">6680</strain>
    </source>
</reference>